<evidence type="ECO:0000259" key="4">
    <source>
        <dbReference type="PROSITE" id="PS00497"/>
    </source>
</evidence>
<gene>
    <name evidence="6" type="ORF">DFH08DRAFT_888418</name>
</gene>
<dbReference type="Pfam" id="PF00264">
    <property type="entry name" value="Tyrosinase"/>
    <property type="match status" value="2"/>
</dbReference>
<dbReference type="PANTHER" id="PTHR11474">
    <property type="entry name" value="TYROSINASE FAMILY MEMBER"/>
    <property type="match status" value="1"/>
</dbReference>
<evidence type="ECO:0000259" key="5">
    <source>
        <dbReference type="PROSITE" id="PS00498"/>
    </source>
</evidence>
<feature type="non-terminal residue" evidence="6">
    <location>
        <position position="321"/>
    </location>
</feature>
<accession>A0AAD6ZI66</accession>
<evidence type="ECO:0000313" key="6">
    <source>
        <dbReference type="EMBL" id="KAJ7322965.1"/>
    </source>
</evidence>
<evidence type="ECO:0000256" key="3">
    <source>
        <dbReference type="SAM" id="Phobius"/>
    </source>
</evidence>
<dbReference type="PRINTS" id="PR00092">
    <property type="entry name" value="TYROSINASE"/>
</dbReference>
<dbReference type="PROSITE" id="PS00498">
    <property type="entry name" value="TYROSINASE_2"/>
    <property type="match status" value="1"/>
</dbReference>
<dbReference type="PANTHER" id="PTHR11474:SF126">
    <property type="entry name" value="TYROSINASE-LIKE PROTEIN TYR-1-RELATED"/>
    <property type="match status" value="1"/>
</dbReference>
<keyword evidence="7" id="KW-1185">Reference proteome</keyword>
<comment type="caution">
    <text evidence="6">The sequence shown here is derived from an EMBL/GenBank/DDBJ whole genome shotgun (WGS) entry which is preliminary data.</text>
</comment>
<dbReference type="InterPro" id="IPR002227">
    <property type="entry name" value="Tyrosinase_Cu-bd"/>
</dbReference>
<dbReference type="GO" id="GO:0046872">
    <property type="term" value="F:metal ion binding"/>
    <property type="evidence" value="ECO:0007669"/>
    <property type="project" value="UniProtKB-KW"/>
</dbReference>
<dbReference type="GO" id="GO:0016491">
    <property type="term" value="F:oxidoreductase activity"/>
    <property type="evidence" value="ECO:0007669"/>
    <property type="project" value="InterPro"/>
</dbReference>
<dbReference type="Proteomes" id="UP001218218">
    <property type="component" value="Unassembled WGS sequence"/>
</dbReference>
<evidence type="ECO:0000256" key="2">
    <source>
        <dbReference type="ARBA" id="ARBA00023008"/>
    </source>
</evidence>
<keyword evidence="1" id="KW-0479">Metal-binding</keyword>
<dbReference type="AlphaFoldDB" id="A0AAD6ZI66"/>
<evidence type="ECO:0000313" key="7">
    <source>
        <dbReference type="Proteomes" id="UP001218218"/>
    </source>
</evidence>
<sequence length="321" mass="36539">MLGRTSLFVGFYLVAKIVLLVHAGAAFCPSIAERQEWRDLTNKQKICYLDAVKCLQARPTKGLNKPARTRFDDFQAVHINLTDEIHLVGQFLPWHRRFLNVFEQTLRSECDFVGALPYWDWSRDVDMFNKIDNSPVFDPIHGFGGNGIYIPGYAGPFNNFTNSPEWIPGTGGGCITTGPFASYNLSLGPGTIPTNHCLTRNFNNAYAWALSSAQIANTTKQPTFEHFRIELEGQPVTPTMKLHDGDPLFYLHHANLDRIWWTWQQLDLPHRLFDVSGRSSVDPPFVNITLAFQLKMRNLAPLVSIRDMMDPTSEPLCYRYI</sequence>
<evidence type="ECO:0000256" key="1">
    <source>
        <dbReference type="ARBA" id="ARBA00022723"/>
    </source>
</evidence>
<name>A0AAD6ZI66_9AGAR</name>
<proteinExistence type="predicted"/>
<dbReference type="InterPro" id="IPR050316">
    <property type="entry name" value="Tyrosinase/Hemocyanin"/>
</dbReference>
<keyword evidence="3" id="KW-1133">Transmembrane helix</keyword>
<keyword evidence="2" id="KW-0186">Copper</keyword>
<reference evidence="6" key="1">
    <citation type="submission" date="2023-03" db="EMBL/GenBank/DDBJ databases">
        <title>Massive genome expansion in bonnet fungi (Mycena s.s.) driven by repeated elements and novel gene families across ecological guilds.</title>
        <authorList>
            <consortium name="Lawrence Berkeley National Laboratory"/>
            <person name="Harder C.B."/>
            <person name="Miyauchi S."/>
            <person name="Viragh M."/>
            <person name="Kuo A."/>
            <person name="Thoen E."/>
            <person name="Andreopoulos B."/>
            <person name="Lu D."/>
            <person name="Skrede I."/>
            <person name="Drula E."/>
            <person name="Henrissat B."/>
            <person name="Morin E."/>
            <person name="Kohler A."/>
            <person name="Barry K."/>
            <person name="LaButti K."/>
            <person name="Morin E."/>
            <person name="Salamov A."/>
            <person name="Lipzen A."/>
            <person name="Mereny Z."/>
            <person name="Hegedus B."/>
            <person name="Baldrian P."/>
            <person name="Stursova M."/>
            <person name="Weitz H."/>
            <person name="Taylor A."/>
            <person name="Grigoriev I.V."/>
            <person name="Nagy L.G."/>
            <person name="Martin F."/>
            <person name="Kauserud H."/>
        </authorList>
    </citation>
    <scope>NUCLEOTIDE SEQUENCE</scope>
    <source>
        <strain evidence="6">CBHHK002</strain>
    </source>
</reference>
<dbReference type="EMBL" id="JARIHO010000048">
    <property type="protein sequence ID" value="KAJ7322965.1"/>
    <property type="molecule type" value="Genomic_DNA"/>
</dbReference>
<dbReference type="Gene3D" id="1.10.1280.10">
    <property type="entry name" value="Di-copper center containing domain from catechol oxidase"/>
    <property type="match status" value="1"/>
</dbReference>
<keyword evidence="3" id="KW-0472">Membrane</keyword>
<dbReference type="InterPro" id="IPR008922">
    <property type="entry name" value="Di-copper_centre_dom_sf"/>
</dbReference>
<organism evidence="6 7">
    <name type="scientific">Mycena albidolilacea</name>
    <dbReference type="NCBI Taxonomy" id="1033008"/>
    <lineage>
        <taxon>Eukaryota</taxon>
        <taxon>Fungi</taxon>
        <taxon>Dikarya</taxon>
        <taxon>Basidiomycota</taxon>
        <taxon>Agaricomycotina</taxon>
        <taxon>Agaricomycetes</taxon>
        <taxon>Agaricomycetidae</taxon>
        <taxon>Agaricales</taxon>
        <taxon>Marasmiineae</taxon>
        <taxon>Mycenaceae</taxon>
        <taxon>Mycena</taxon>
    </lineage>
</organism>
<feature type="domain" description="Tyrosinase copper-binding" evidence="5">
    <location>
        <begin position="246"/>
        <end position="257"/>
    </location>
</feature>
<feature type="transmembrane region" description="Helical" evidence="3">
    <location>
        <begin position="6"/>
        <end position="28"/>
    </location>
</feature>
<keyword evidence="3" id="KW-0812">Transmembrane</keyword>
<dbReference type="PROSITE" id="PS00497">
    <property type="entry name" value="TYROSINASE_1"/>
    <property type="match status" value="1"/>
</dbReference>
<protein>
    <submittedName>
        <fullName evidence="6">Tyrosinase</fullName>
    </submittedName>
</protein>
<dbReference type="SUPFAM" id="SSF48056">
    <property type="entry name" value="Di-copper centre-containing domain"/>
    <property type="match status" value="1"/>
</dbReference>
<feature type="domain" description="Tyrosinase copper-binding" evidence="4">
    <location>
        <begin position="86"/>
        <end position="103"/>
    </location>
</feature>